<dbReference type="InterPro" id="IPR001624">
    <property type="entry name" value="FliE"/>
</dbReference>
<organism evidence="6 7">
    <name type="scientific">Sulfoacidibacillus thermotolerans</name>
    <name type="common">Acidibacillus sulfuroxidans</name>
    <dbReference type="NCBI Taxonomy" id="1765684"/>
    <lineage>
        <taxon>Bacteria</taxon>
        <taxon>Bacillati</taxon>
        <taxon>Bacillota</taxon>
        <taxon>Bacilli</taxon>
        <taxon>Bacillales</taxon>
        <taxon>Alicyclobacillaceae</taxon>
        <taxon>Sulfoacidibacillus</taxon>
    </lineage>
</organism>
<keyword evidence="6" id="KW-0282">Flagellum</keyword>
<dbReference type="PANTHER" id="PTHR34653:SF1">
    <property type="entry name" value="FLAGELLAR HOOK-BASAL BODY COMPLEX PROTEIN FLIE"/>
    <property type="match status" value="1"/>
</dbReference>
<keyword evidence="7" id="KW-1185">Reference proteome</keyword>
<keyword evidence="6" id="KW-0969">Cilium</keyword>
<protein>
    <recommendedName>
        <fullName evidence="4 5">Flagellar hook-basal body complex protein FliE</fullName>
    </recommendedName>
</protein>
<name>A0A2U3DA75_SULT2</name>
<dbReference type="GO" id="GO:0005198">
    <property type="term" value="F:structural molecule activity"/>
    <property type="evidence" value="ECO:0007669"/>
    <property type="project" value="UniProtKB-UniRule"/>
</dbReference>
<proteinExistence type="inferred from homology"/>
<gene>
    <name evidence="4" type="primary">fliE</name>
    <name evidence="6" type="ORF">BM613_04430</name>
</gene>
<dbReference type="EMBL" id="MPDK01000005">
    <property type="protein sequence ID" value="PWI58184.1"/>
    <property type="molecule type" value="Genomic_DNA"/>
</dbReference>
<evidence type="ECO:0000313" key="6">
    <source>
        <dbReference type="EMBL" id="PWI58184.1"/>
    </source>
</evidence>
<dbReference type="PRINTS" id="PR01006">
    <property type="entry name" value="FLGHOOKFLIE"/>
</dbReference>
<sequence>MIQAVSAVGGLTANSSGTSASAASGGFSSMLGHALQTLDQSVAQAEQQGINLASGTAPNIATVMTTATKAELAVDLAVQVRNRAISAYNQMMNMQI</sequence>
<evidence type="ECO:0000256" key="5">
    <source>
        <dbReference type="NCBIfam" id="TIGR00205"/>
    </source>
</evidence>
<dbReference type="AlphaFoldDB" id="A0A2U3DA75"/>
<dbReference type="RefSeq" id="WP_109429973.1">
    <property type="nucleotide sequence ID" value="NZ_MPDK01000005.1"/>
</dbReference>
<dbReference type="Proteomes" id="UP000245380">
    <property type="component" value="Unassembled WGS sequence"/>
</dbReference>
<comment type="similarity">
    <text evidence="2 4">Belongs to the FliE family.</text>
</comment>
<dbReference type="HAMAP" id="MF_00724">
    <property type="entry name" value="FliE"/>
    <property type="match status" value="1"/>
</dbReference>
<evidence type="ECO:0000256" key="4">
    <source>
        <dbReference type="HAMAP-Rule" id="MF_00724"/>
    </source>
</evidence>
<evidence type="ECO:0000313" key="7">
    <source>
        <dbReference type="Proteomes" id="UP000245380"/>
    </source>
</evidence>
<evidence type="ECO:0000256" key="3">
    <source>
        <dbReference type="ARBA" id="ARBA00023143"/>
    </source>
</evidence>
<accession>A0A2U3DA75</accession>
<dbReference type="Pfam" id="PF02049">
    <property type="entry name" value="FliE"/>
    <property type="match status" value="1"/>
</dbReference>
<comment type="caution">
    <text evidence="6">The sequence shown here is derived from an EMBL/GenBank/DDBJ whole genome shotgun (WGS) entry which is preliminary data.</text>
</comment>
<dbReference type="NCBIfam" id="TIGR00205">
    <property type="entry name" value="fliE"/>
    <property type="match status" value="1"/>
</dbReference>
<dbReference type="OrthoDB" id="2376788at2"/>
<evidence type="ECO:0000256" key="2">
    <source>
        <dbReference type="ARBA" id="ARBA00009272"/>
    </source>
</evidence>
<dbReference type="PANTHER" id="PTHR34653">
    <property type="match status" value="1"/>
</dbReference>
<reference evidence="6 7" key="1">
    <citation type="submission" date="2016-11" db="EMBL/GenBank/DDBJ databases">
        <title>Comparative genomics of Acidibacillus ferroxidans species.</title>
        <authorList>
            <person name="Oliveira G."/>
            <person name="Nunes G."/>
            <person name="Oliveira R."/>
            <person name="Araujo F."/>
            <person name="Salim A."/>
            <person name="Scholte L."/>
            <person name="Morais D."/>
            <person name="Nancucheo I."/>
            <person name="Johnson D.B."/>
            <person name="Grail B."/>
            <person name="Bittencourt J."/>
            <person name="Valadares R."/>
        </authorList>
    </citation>
    <scope>NUCLEOTIDE SEQUENCE [LARGE SCALE GENOMIC DNA]</scope>
    <source>
        <strain evidence="6 7">Y002</strain>
    </source>
</reference>
<comment type="subcellular location">
    <subcellularLocation>
        <location evidence="1 4">Bacterial flagellum basal body</location>
    </subcellularLocation>
</comment>
<keyword evidence="6" id="KW-0966">Cell projection</keyword>
<dbReference type="GO" id="GO:0071973">
    <property type="term" value="P:bacterial-type flagellum-dependent cell motility"/>
    <property type="evidence" value="ECO:0007669"/>
    <property type="project" value="InterPro"/>
</dbReference>
<keyword evidence="3 4" id="KW-0975">Bacterial flagellum</keyword>
<dbReference type="GO" id="GO:0003774">
    <property type="term" value="F:cytoskeletal motor activity"/>
    <property type="evidence" value="ECO:0007669"/>
    <property type="project" value="InterPro"/>
</dbReference>
<dbReference type="GO" id="GO:0009425">
    <property type="term" value="C:bacterial-type flagellum basal body"/>
    <property type="evidence" value="ECO:0007669"/>
    <property type="project" value="UniProtKB-SubCell"/>
</dbReference>
<evidence type="ECO:0000256" key="1">
    <source>
        <dbReference type="ARBA" id="ARBA00004117"/>
    </source>
</evidence>